<sequence>MGRGAGRTGGHPAALSDDLLAAARARRARGQSVTQIARQLGVGRSTLYRALENDEPPVTGCRMSARLVAAR</sequence>
<gene>
    <name evidence="2" type="ORF">ACIBP5_33485</name>
</gene>
<accession>A0ABW8AFZ1</accession>
<dbReference type="Pfam" id="PF02796">
    <property type="entry name" value="HTH_7"/>
    <property type="match status" value="1"/>
</dbReference>
<organism evidence="2 3">
    <name type="scientific">Nonomuraea indica</name>
    <dbReference type="NCBI Taxonomy" id="1581193"/>
    <lineage>
        <taxon>Bacteria</taxon>
        <taxon>Bacillati</taxon>
        <taxon>Actinomycetota</taxon>
        <taxon>Actinomycetes</taxon>
        <taxon>Streptosporangiales</taxon>
        <taxon>Streptosporangiaceae</taxon>
        <taxon>Nonomuraea</taxon>
    </lineage>
</organism>
<protein>
    <submittedName>
        <fullName evidence="2">Helix-turn-helix domain-containing protein</fullName>
    </submittedName>
</protein>
<keyword evidence="3" id="KW-1185">Reference proteome</keyword>
<dbReference type="SUPFAM" id="SSF46689">
    <property type="entry name" value="Homeodomain-like"/>
    <property type="match status" value="1"/>
</dbReference>
<dbReference type="InterPro" id="IPR009057">
    <property type="entry name" value="Homeodomain-like_sf"/>
</dbReference>
<reference evidence="2 3" key="1">
    <citation type="submission" date="2024-10" db="EMBL/GenBank/DDBJ databases">
        <title>The Natural Products Discovery Center: Release of the First 8490 Sequenced Strains for Exploring Actinobacteria Biosynthetic Diversity.</title>
        <authorList>
            <person name="Kalkreuter E."/>
            <person name="Kautsar S.A."/>
            <person name="Yang D."/>
            <person name="Bader C.D."/>
            <person name="Teijaro C.N."/>
            <person name="Fluegel L."/>
            <person name="Davis C.M."/>
            <person name="Simpson J.R."/>
            <person name="Lauterbach L."/>
            <person name="Steele A.D."/>
            <person name="Gui C."/>
            <person name="Meng S."/>
            <person name="Li G."/>
            <person name="Viehrig K."/>
            <person name="Ye F."/>
            <person name="Su P."/>
            <person name="Kiefer A.F."/>
            <person name="Nichols A."/>
            <person name="Cepeda A.J."/>
            <person name="Yan W."/>
            <person name="Fan B."/>
            <person name="Jiang Y."/>
            <person name="Adhikari A."/>
            <person name="Zheng C.-J."/>
            <person name="Schuster L."/>
            <person name="Cowan T.M."/>
            <person name="Smanski M.J."/>
            <person name="Chevrette M.G."/>
            <person name="De Carvalho L.P.S."/>
            <person name="Shen B."/>
        </authorList>
    </citation>
    <scope>NUCLEOTIDE SEQUENCE [LARGE SCALE GENOMIC DNA]</scope>
    <source>
        <strain evidence="2 3">NPDC049503</strain>
    </source>
</reference>
<evidence type="ECO:0000313" key="2">
    <source>
        <dbReference type="EMBL" id="MFI7444911.1"/>
    </source>
</evidence>
<evidence type="ECO:0000259" key="1">
    <source>
        <dbReference type="Pfam" id="PF02796"/>
    </source>
</evidence>
<name>A0ABW8AFZ1_9ACTN</name>
<dbReference type="Proteomes" id="UP001612928">
    <property type="component" value="Unassembled WGS sequence"/>
</dbReference>
<dbReference type="EMBL" id="JBITMB010000010">
    <property type="protein sequence ID" value="MFI7444911.1"/>
    <property type="molecule type" value="Genomic_DNA"/>
</dbReference>
<proteinExistence type="predicted"/>
<evidence type="ECO:0000313" key="3">
    <source>
        <dbReference type="Proteomes" id="UP001612928"/>
    </source>
</evidence>
<comment type="caution">
    <text evidence="2">The sequence shown here is derived from an EMBL/GenBank/DDBJ whole genome shotgun (WGS) entry which is preliminary data.</text>
</comment>
<dbReference type="RefSeq" id="WP_397025392.1">
    <property type="nucleotide sequence ID" value="NZ_JBITMB010000010.1"/>
</dbReference>
<dbReference type="Gene3D" id="1.10.10.60">
    <property type="entry name" value="Homeodomain-like"/>
    <property type="match status" value="1"/>
</dbReference>
<feature type="domain" description="Resolvase HTH" evidence="1">
    <location>
        <begin position="10"/>
        <end position="52"/>
    </location>
</feature>
<dbReference type="InterPro" id="IPR006120">
    <property type="entry name" value="Resolvase_HTH_dom"/>
</dbReference>